<dbReference type="STRING" id="1206466.K0KAE6"/>
<dbReference type="Pfam" id="PF02845">
    <property type="entry name" value="CUE"/>
    <property type="match status" value="1"/>
</dbReference>
<dbReference type="Gene3D" id="1.10.8.10">
    <property type="entry name" value="DNA helicase RuvA subunit, C-terminal domain"/>
    <property type="match status" value="1"/>
</dbReference>
<evidence type="ECO:0000313" key="5">
    <source>
        <dbReference type="Proteomes" id="UP000009328"/>
    </source>
</evidence>
<keyword evidence="4" id="KW-0436">Ligase</keyword>
<keyword evidence="4" id="KW-0675">Receptor</keyword>
<accession>K0KAE6</accession>
<proteinExistence type="predicted"/>
<feature type="region of interest" description="Disordered" evidence="1">
    <location>
        <begin position="102"/>
        <end position="180"/>
    </location>
</feature>
<evidence type="ECO:0000259" key="3">
    <source>
        <dbReference type="PROSITE" id="PS51140"/>
    </source>
</evidence>
<dbReference type="EC" id="6.3.2.19" evidence="4"/>
<keyword evidence="2" id="KW-1133">Transmembrane helix</keyword>
<reference evidence="4 5" key="1">
    <citation type="journal article" date="2012" name="Eukaryot. Cell">
        <title>Draft genome sequence of Wickerhamomyces ciferrii NRRL Y-1031 F-60-10.</title>
        <authorList>
            <person name="Schneider J."/>
            <person name="Andrea H."/>
            <person name="Blom J."/>
            <person name="Jaenicke S."/>
            <person name="Ruckert C."/>
            <person name="Schorsch C."/>
            <person name="Szczepanowski R."/>
            <person name="Farwick M."/>
            <person name="Goesmann A."/>
            <person name="Puhler A."/>
            <person name="Schaffer S."/>
            <person name="Tauch A."/>
            <person name="Kohler T."/>
            <person name="Brinkrolf K."/>
        </authorList>
    </citation>
    <scope>NUCLEOTIDE SEQUENCE [LARGE SCALE GENOMIC DNA]</scope>
    <source>
        <strain evidence="5">ATCC 14091 / BCRC 22168 / CBS 111 / JCM 3599 / NBRC 0793 / NRRL Y-1031 F-60-10</strain>
    </source>
</reference>
<evidence type="ECO:0000256" key="1">
    <source>
        <dbReference type="SAM" id="MobiDB-lite"/>
    </source>
</evidence>
<feature type="compositionally biased region" description="Basic and acidic residues" evidence="1">
    <location>
        <begin position="169"/>
        <end position="180"/>
    </location>
</feature>
<dbReference type="AlphaFoldDB" id="K0KAE6"/>
<gene>
    <name evidence="4" type="primary">AMFR</name>
    <name evidence="4" type="ORF">BN7_1474</name>
</gene>
<evidence type="ECO:0000313" key="4">
    <source>
        <dbReference type="EMBL" id="CCH41935.1"/>
    </source>
</evidence>
<keyword evidence="2" id="KW-0472">Membrane</keyword>
<evidence type="ECO:0000256" key="2">
    <source>
        <dbReference type="SAM" id="Phobius"/>
    </source>
</evidence>
<dbReference type="GO" id="GO:0043130">
    <property type="term" value="F:ubiquitin binding"/>
    <property type="evidence" value="ECO:0007669"/>
    <property type="project" value="InterPro"/>
</dbReference>
<dbReference type="FunCoup" id="K0KAE6">
    <property type="interactions" value="106"/>
</dbReference>
<feature type="transmembrane region" description="Helical" evidence="2">
    <location>
        <begin position="6"/>
        <end position="23"/>
    </location>
</feature>
<keyword evidence="5" id="KW-1185">Reference proteome</keyword>
<dbReference type="CDD" id="cd14424">
    <property type="entry name" value="CUE_Cue1p_like"/>
    <property type="match status" value="1"/>
</dbReference>
<dbReference type="InterPro" id="IPR003892">
    <property type="entry name" value="CUE"/>
</dbReference>
<organism evidence="4 5">
    <name type="scientific">Wickerhamomyces ciferrii (strain ATCC 14091 / BCRC 22168 / CBS 111 / JCM 3599 / NBRC 0793 / NRRL Y-1031 F-60-10)</name>
    <name type="common">Yeast</name>
    <name type="synonym">Pichia ciferrii</name>
    <dbReference type="NCBI Taxonomy" id="1206466"/>
    <lineage>
        <taxon>Eukaryota</taxon>
        <taxon>Fungi</taxon>
        <taxon>Dikarya</taxon>
        <taxon>Ascomycota</taxon>
        <taxon>Saccharomycotina</taxon>
        <taxon>Saccharomycetes</taxon>
        <taxon>Phaffomycetales</taxon>
        <taxon>Wickerhamomycetaceae</taxon>
        <taxon>Wickerhamomyces</taxon>
    </lineage>
</organism>
<dbReference type="PROSITE" id="PS51140">
    <property type="entry name" value="CUE"/>
    <property type="match status" value="1"/>
</dbReference>
<dbReference type="InParanoid" id="K0KAE6"/>
<feature type="compositionally biased region" description="Low complexity" evidence="1">
    <location>
        <begin position="40"/>
        <end position="55"/>
    </location>
</feature>
<feature type="region of interest" description="Disordered" evidence="1">
    <location>
        <begin position="32"/>
        <end position="59"/>
    </location>
</feature>
<comment type="caution">
    <text evidence="4">The sequence shown here is derived from an EMBL/GenBank/DDBJ whole genome shotgun (WGS) entry which is preliminary data.</text>
</comment>
<dbReference type="eggNOG" id="ENOG502S35Z">
    <property type="taxonomic scope" value="Eukaryota"/>
</dbReference>
<dbReference type="SMART" id="SM00546">
    <property type="entry name" value="CUE"/>
    <property type="match status" value="1"/>
</dbReference>
<feature type="compositionally biased region" description="Basic and acidic residues" evidence="1">
    <location>
        <begin position="135"/>
        <end position="145"/>
    </location>
</feature>
<dbReference type="HOGENOM" id="CLU_115919_0_0_1"/>
<protein>
    <submittedName>
        <fullName evidence="4">Autocrine motility factor receptor</fullName>
        <ecNumber evidence="4">6.3.2.19</ecNumber>
    </submittedName>
</protein>
<feature type="compositionally biased region" description="Polar residues" evidence="1">
    <location>
        <begin position="149"/>
        <end position="167"/>
    </location>
</feature>
<feature type="domain" description="CUE" evidence="3">
    <location>
        <begin position="63"/>
        <end position="105"/>
    </location>
</feature>
<dbReference type="EMBL" id="CAIF01000030">
    <property type="protein sequence ID" value="CCH41935.1"/>
    <property type="molecule type" value="Genomic_DNA"/>
</dbReference>
<dbReference type="GO" id="GO:0016874">
    <property type="term" value="F:ligase activity"/>
    <property type="evidence" value="ECO:0007669"/>
    <property type="project" value="UniProtKB-KW"/>
</dbReference>
<keyword evidence="2" id="KW-0812">Transmembrane</keyword>
<name>K0KAE6_WICCF</name>
<sequence>MDSSTITFIATLVIAFIFLRWFISSDDADELEQEQEAARESSSSASTATGTQQAQPQRFRRPVTHDMIEVVQQLAPGLTVGQIKLDLQRTGSVQETVDRFLSEGGLPFPEGEAPRPTGTTGGNDGQDSRNATDNIKPENLLKKYGVDANATSSGAETSKSGTQTWSDSADERASSLQQKKTEMILKARRRLESQLKNEQDLSKLEE</sequence>
<dbReference type="Proteomes" id="UP000009328">
    <property type="component" value="Unassembled WGS sequence"/>
</dbReference>